<dbReference type="AlphaFoldDB" id="A0A9P0AVN4"/>
<dbReference type="OrthoDB" id="10058715at2759"/>
<name>A0A9P0AVN4_BRAAE</name>
<dbReference type="Proteomes" id="UP001154078">
    <property type="component" value="Chromosome 2"/>
</dbReference>
<gene>
    <name evidence="1" type="ORF">MELIAE_LOCUS3422</name>
</gene>
<dbReference type="EMBL" id="OV121133">
    <property type="protein sequence ID" value="CAH0550650.1"/>
    <property type="molecule type" value="Genomic_DNA"/>
</dbReference>
<protein>
    <submittedName>
        <fullName evidence="1">Uncharacterized protein</fullName>
    </submittedName>
</protein>
<accession>A0A9P0AVN4</accession>
<evidence type="ECO:0000313" key="2">
    <source>
        <dbReference type="Proteomes" id="UP001154078"/>
    </source>
</evidence>
<reference evidence="1" key="1">
    <citation type="submission" date="2021-12" db="EMBL/GenBank/DDBJ databases">
        <authorList>
            <person name="King R."/>
        </authorList>
    </citation>
    <scope>NUCLEOTIDE SEQUENCE</scope>
</reference>
<proteinExistence type="predicted"/>
<evidence type="ECO:0000313" key="1">
    <source>
        <dbReference type="EMBL" id="CAH0550650.1"/>
    </source>
</evidence>
<keyword evidence="2" id="KW-1185">Reference proteome</keyword>
<organism evidence="1 2">
    <name type="scientific">Brassicogethes aeneus</name>
    <name type="common">Rape pollen beetle</name>
    <name type="synonym">Meligethes aeneus</name>
    <dbReference type="NCBI Taxonomy" id="1431903"/>
    <lineage>
        <taxon>Eukaryota</taxon>
        <taxon>Metazoa</taxon>
        <taxon>Ecdysozoa</taxon>
        <taxon>Arthropoda</taxon>
        <taxon>Hexapoda</taxon>
        <taxon>Insecta</taxon>
        <taxon>Pterygota</taxon>
        <taxon>Neoptera</taxon>
        <taxon>Endopterygota</taxon>
        <taxon>Coleoptera</taxon>
        <taxon>Polyphaga</taxon>
        <taxon>Cucujiformia</taxon>
        <taxon>Nitidulidae</taxon>
        <taxon>Meligethinae</taxon>
        <taxon>Brassicogethes</taxon>
    </lineage>
</organism>
<sequence length="148" mass="16402">MVKDIKQSFSCKGLVVVHWDGKILPDYNCSTKVERLPVLISADGNEKLLGVPRLSSGTGIMAANAVENLLRDWNLVDKVQAMCFDTTSVNTGTKNGCCVLLEEKIGRDLLWLACRHHVLEIILSKVFKLCMGPSSSPDIPIFNRFKII</sequence>